<accession>A0A1X7CZS5</accession>
<feature type="domain" description="HTH iclR-type" evidence="1">
    <location>
        <begin position="165"/>
        <end position="209"/>
    </location>
</feature>
<evidence type="ECO:0000313" key="3">
    <source>
        <dbReference type="Proteomes" id="UP000192929"/>
    </source>
</evidence>
<organism evidence="2 3">
    <name type="scientific">Kocuria marina subsp. indica</name>
    <dbReference type="NCBI Taxonomy" id="1049583"/>
    <lineage>
        <taxon>Bacteria</taxon>
        <taxon>Bacillati</taxon>
        <taxon>Actinomycetota</taxon>
        <taxon>Actinomycetes</taxon>
        <taxon>Micrococcales</taxon>
        <taxon>Micrococcaceae</taxon>
        <taxon>Kocuria</taxon>
    </lineage>
</organism>
<reference evidence="3" key="1">
    <citation type="submission" date="2017-04" db="EMBL/GenBank/DDBJ databases">
        <authorList>
            <person name="Varghese N."/>
            <person name="Submissions S."/>
        </authorList>
    </citation>
    <scope>NUCLEOTIDE SEQUENCE [LARGE SCALE GENOMIC DNA]</scope>
    <source>
        <strain evidence="3">NIO-1021</strain>
    </source>
</reference>
<proteinExistence type="predicted"/>
<dbReference type="RefSeq" id="WP_085106766.1">
    <property type="nucleotide sequence ID" value="NZ_FXAC01000007.1"/>
</dbReference>
<dbReference type="InterPro" id="IPR036388">
    <property type="entry name" value="WH-like_DNA-bd_sf"/>
</dbReference>
<dbReference type="GO" id="GO:0006355">
    <property type="term" value="P:regulation of DNA-templated transcription"/>
    <property type="evidence" value="ECO:0007669"/>
    <property type="project" value="InterPro"/>
</dbReference>
<evidence type="ECO:0000259" key="1">
    <source>
        <dbReference type="Pfam" id="PF09339"/>
    </source>
</evidence>
<dbReference type="Gene3D" id="1.10.10.10">
    <property type="entry name" value="Winged helix-like DNA-binding domain superfamily/Winged helix DNA-binding domain"/>
    <property type="match status" value="1"/>
</dbReference>
<dbReference type="GO" id="GO:0003677">
    <property type="term" value="F:DNA binding"/>
    <property type="evidence" value="ECO:0007669"/>
    <property type="project" value="InterPro"/>
</dbReference>
<gene>
    <name evidence="2" type="ORF">SAMN06296028_10755</name>
</gene>
<keyword evidence="3" id="KW-1185">Reference proteome</keyword>
<evidence type="ECO:0000313" key="2">
    <source>
        <dbReference type="EMBL" id="SMF06053.1"/>
    </source>
</evidence>
<dbReference type="InterPro" id="IPR036390">
    <property type="entry name" value="WH_DNA-bd_sf"/>
</dbReference>
<dbReference type="InterPro" id="IPR005471">
    <property type="entry name" value="Tscrpt_reg_IclR_N"/>
</dbReference>
<sequence length="383" mass="41726">MRNEQFEETVLLRECTGLLRSLLPGSWDIEAQQEPRRVGFGGTDGGGRVVRPDAIVTITPPAGEPLKLVTEVKRSVGGQLLSQVANQVSHYASMAGGEPALFAEYIPPSVRGRLEELGINSVDTTGWVRIVSSYPAILMTHPGATRAPWVRDETIQRLTGPSTSRVLRQLITSDAPLGVRELALACSVSPGTVAKLLPTLTREGIITRTPRGGIQSIHRRELIYRWAQDYSFLSGNRHPLSLLDPRGPEHALTMLHGREDVLLSGVHAGRALLPEGTTAVVPAKRVLAYTADPLLLAEDLGLRRGERARANVLLAAPMDGRLMEEGWVSPRTELRLAPTGQVLVDLQSSGGREADLAHQVMERLPDDGRPWISGETGTSWRFK</sequence>
<dbReference type="AlphaFoldDB" id="A0A1X7CZS5"/>
<dbReference type="SUPFAM" id="SSF46785">
    <property type="entry name" value="Winged helix' DNA-binding domain"/>
    <property type="match status" value="1"/>
</dbReference>
<dbReference type="EMBL" id="FXAC01000007">
    <property type="protein sequence ID" value="SMF06053.1"/>
    <property type="molecule type" value="Genomic_DNA"/>
</dbReference>
<protein>
    <submittedName>
        <fullName evidence="2">IclR helix-turn-helix domain-containing protein</fullName>
    </submittedName>
</protein>
<name>A0A1X7CZS5_9MICC</name>
<dbReference type="Pfam" id="PF09339">
    <property type="entry name" value="HTH_IclR"/>
    <property type="match status" value="1"/>
</dbReference>
<dbReference type="Proteomes" id="UP000192929">
    <property type="component" value="Unassembled WGS sequence"/>
</dbReference>